<dbReference type="EMBL" id="AAWS01000049">
    <property type="protein sequence ID" value="EAY25390.1"/>
    <property type="molecule type" value="Genomic_DNA"/>
</dbReference>
<name>A1ZW27_MICM2</name>
<dbReference type="RefSeq" id="WP_002702868.1">
    <property type="nucleotide sequence ID" value="NZ_AAWS01000049.1"/>
</dbReference>
<organism evidence="1 2">
    <name type="scientific">Microscilla marina ATCC 23134</name>
    <dbReference type="NCBI Taxonomy" id="313606"/>
    <lineage>
        <taxon>Bacteria</taxon>
        <taxon>Pseudomonadati</taxon>
        <taxon>Bacteroidota</taxon>
        <taxon>Cytophagia</taxon>
        <taxon>Cytophagales</taxon>
        <taxon>Microscillaceae</taxon>
        <taxon>Microscilla</taxon>
    </lineage>
</organism>
<comment type="caution">
    <text evidence="1">The sequence shown here is derived from an EMBL/GenBank/DDBJ whole genome shotgun (WGS) entry which is preliminary data.</text>
</comment>
<protein>
    <recommendedName>
        <fullName evidence="3">Outer membrane protein beta-barrel domain-containing protein</fullName>
    </recommendedName>
</protein>
<dbReference type="Proteomes" id="UP000004095">
    <property type="component" value="Unassembled WGS sequence"/>
</dbReference>
<proteinExistence type="predicted"/>
<accession>A1ZW27</accession>
<reference evidence="1 2" key="1">
    <citation type="submission" date="2007-01" db="EMBL/GenBank/DDBJ databases">
        <authorList>
            <person name="Haygood M."/>
            <person name="Podell S."/>
            <person name="Anderson C."/>
            <person name="Hopkinson B."/>
            <person name="Roe K."/>
            <person name="Barbeau K."/>
            <person name="Gaasterland T."/>
            <person name="Ferriera S."/>
            <person name="Johnson J."/>
            <person name="Kravitz S."/>
            <person name="Beeson K."/>
            <person name="Sutton G."/>
            <person name="Rogers Y.-H."/>
            <person name="Friedman R."/>
            <person name="Frazier M."/>
            <person name="Venter J.C."/>
        </authorList>
    </citation>
    <scope>NUCLEOTIDE SEQUENCE [LARGE SCALE GENOMIC DNA]</scope>
    <source>
        <strain evidence="1 2">ATCC 23134</strain>
    </source>
</reference>
<dbReference type="AlphaFoldDB" id="A1ZW27"/>
<evidence type="ECO:0000313" key="2">
    <source>
        <dbReference type="Proteomes" id="UP000004095"/>
    </source>
</evidence>
<keyword evidence="2" id="KW-1185">Reference proteome</keyword>
<gene>
    <name evidence="1" type="ORF">M23134_06649</name>
</gene>
<evidence type="ECO:0008006" key="3">
    <source>
        <dbReference type="Google" id="ProtNLM"/>
    </source>
</evidence>
<sequence length="225" mass="24527">MKIKTLNNQKLSSAYILCIVLFFANMSISYSQFVEKKADTTKKDTVKTSPAKPVKPIIKTVIKEVSEADYDIPQWSFGVQLVPRFGNTTLIEVAPFAAKKISSKLLGGLGVVYAFSQTDNGTTTTSRSHYGARLFAQYYPTKYLFGHAELGAMSIESGGTTTDPTTGQTVTVSNRNTGTDLIVGGGFRFPVGKKLALQVMVLHDMIRQNNTSLHGLTSIRLGVTF</sequence>
<evidence type="ECO:0000313" key="1">
    <source>
        <dbReference type="EMBL" id="EAY25390.1"/>
    </source>
</evidence>